<dbReference type="STRING" id="31246.A0A183NY69"/>
<sequence>MGWCPTKSRYGFTKINWSLSTRVTCAVGEMSVCQPKDYFIAQQTTMFYFIELKKSSNETLSISSHKPIKSSSTVTHHSSKKSSIDHLSSYRSKSVLSTESISQAESSESKTSRNSQTNSLANEMLNHTISCQFNKNDNENKSVCSEQDNNENEEQKEFLNSDQTNLNDEIANNNHTNDTIENGFPLLLETSRYEGSRKQCSLGNDEQNKPISNENTSPTSRHTITKQTDCNGLMEKYLKLSLNTSSKSPASNTCNQAVNGTKITNGYHSPSSKEKPLWFENGVSGNGRFLLFLPDIGFDN</sequence>
<feature type="compositionally biased region" description="Polar residues" evidence="1">
    <location>
        <begin position="198"/>
        <end position="223"/>
    </location>
</feature>
<evidence type="ECO:0000313" key="3">
    <source>
        <dbReference type="Proteomes" id="UP000269396"/>
    </source>
</evidence>
<dbReference type="AlphaFoldDB" id="A0A183NY69"/>
<accession>A0A183NY69</accession>
<gene>
    <name evidence="2" type="ORF">SMTD_LOCUS7055</name>
</gene>
<reference evidence="2 3" key="1">
    <citation type="submission" date="2018-11" db="EMBL/GenBank/DDBJ databases">
        <authorList>
            <consortium name="Pathogen Informatics"/>
        </authorList>
    </citation>
    <scope>NUCLEOTIDE SEQUENCE [LARGE SCALE GENOMIC DNA]</scope>
    <source>
        <strain>Denwood</strain>
        <strain evidence="3">Zambia</strain>
    </source>
</reference>
<feature type="region of interest" description="Disordered" evidence="1">
    <location>
        <begin position="140"/>
        <end position="181"/>
    </location>
</feature>
<feature type="region of interest" description="Disordered" evidence="1">
    <location>
        <begin position="61"/>
        <end position="87"/>
    </location>
</feature>
<feature type="region of interest" description="Disordered" evidence="1">
    <location>
        <begin position="195"/>
        <end position="223"/>
    </location>
</feature>
<dbReference type="Proteomes" id="UP000269396">
    <property type="component" value="Unassembled WGS sequence"/>
</dbReference>
<dbReference type="EMBL" id="UZAL01027966">
    <property type="protein sequence ID" value="VDP37298.1"/>
    <property type="molecule type" value="Genomic_DNA"/>
</dbReference>
<feature type="region of interest" description="Disordered" evidence="1">
    <location>
        <begin position="98"/>
        <end position="117"/>
    </location>
</feature>
<keyword evidence="3" id="KW-1185">Reference proteome</keyword>
<name>A0A183NY69_9TREM</name>
<organism evidence="2 3">
    <name type="scientific">Schistosoma mattheei</name>
    <dbReference type="NCBI Taxonomy" id="31246"/>
    <lineage>
        <taxon>Eukaryota</taxon>
        <taxon>Metazoa</taxon>
        <taxon>Spiralia</taxon>
        <taxon>Lophotrochozoa</taxon>
        <taxon>Platyhelminthes</taxon>
        <taxon>Trematoda</taxon>
        <taxon>Digenea</taxon>
        <taxon>Strigeidida</taxon>
        <taxon>Schistosomatoidea</taxon>
        <taxon>Schistosomatidae</taxon>
        <taxon>Schistosoma</taxon>
    </lineage>
</organism>
<evidence type="ECO:0000256" key="1">
    <source>
        <dbReference type="SAM" id="MobiDB-lite"/>
    </source>
</evidence>
<feature type="compositionally biased region" description="Low complexity" evidence="1">
    <location>
        <begin position="61"/>
        <end position="76"/>
    </location>
</feature>
<protein>
    <submittedName>
        <fullName evidence="2">Uncharacterized protein</fullName>
    </submittedName>
</protein>
<feature type="compositionally biased region" description="Polar residues" evidence="1">
    <location>
        <begin position="160"/>
        <end position="180"/>
    </location>
</feature>
<evidence type="ECO:0000313" key="2">
    <source>
        <dbReference type="EMBL" id="VDP37298.1"/>
    </source>
</evidence>
<proteinExistence type="predicted"/>